<dbReference type="PROSITE" id="PS50109">
    <property type="entry name" value="HIS_KIN"/>
    <property type="match status" value="1"/>
</dbReference>
<comment type="catalytic activity">
    <reaction evidence="1">
        <text>ATP + protein L-histidine = ADP + protein N-phospho-L-histidine.</text>
        <dbReference type="EC" id="2.7.13.3"/>
    </reaction>
</comment>
<dbReference type="InterPro" id="IPR000014">
    <property type="entry name" value="PAS"/>
</dbReference>
<dbReference type="CDD" id="cd00082">
    <property type="entry name" value="HisKA"/>
    <property type="match status" value="1"/>
</dbReference>
<dbReference type="Gene3D" id="3.30.450.20">
    <property type="entry name" value="PAS domain"/>
    <property type="match status" value="3"/>
</dbReference>
<evidence type="ECO:0000256" key="2">
    <source>
        <dbReference type="ARBA" id="ARBA00012438"/>
    </source>
</evidence>
<dbReference type="SUPFAM" id="SSF55785">
    <property type="entry name" value="PYP-like sensor domain (PAS domain)"/>
    <property type="match status" value="3"/>
</dbReference>
<dbReference type="Gene3D" id="1.10.287.130">
    <property type="match status" value="1"/>
</dbReference>
<dbReference type="InterPro" id="IPR003661">
    <property type="entry name" value="HisK_dim/P_dom"/>
</dbReference>
<keyword evidence="8" id="KW-0902">Two-component regulatory system</keyword>
<keyword evidence="7" id="KW-0067">ATP-binding</keyword>
<dbReference type="InterPro" id="IPR004358">
    <property type="entry name" value="Sig_transdc_His_kin-like_C"/>
</dbReference>
<comment type="caution">
    <text evidence="10">The sequence shown here is derived from an EMBL/GenBank/DDBJ whole genome shotgun (WGS) entry which is preliminary data.</text>
</comment>
<evidence type="ECO:0000256" key="1">
    <source>
        <dbReference type="ARBA" id="ARBA00000085"/>
    </source>
</evidence>
<dbReference type="AlphaFoldDB" id="A0A419EXY3"/>
<dbReference type="InterPro" id="IPR003594">
    <property type="entry name" value="HATPase_dom"/>
</dbReference>
<keyword evidence="6" id="KW-0418">Kinase</keyword>
<dbReference type="Pfam" id="PF13188">
    <property type="entry name" value="PAS_8"/>
    <property type="match status" value="1"/>
</dbReference>
<evidence type="ECO:0000256" key="8">
    <source>
        <dbReference type="ARBA" id="ARBA00023012"/>
    </source>
</evidence>
<dbReference type="EMBL" id="QZKI01000076">
    <property type="protein sequence ID" value="RJP70001.1"/>
    <property type="molecule type" value="Genomic_DNA"/>
</dbReference>
<dbReference type="SUPFAM" id="SSF47384">
    <property type="entry name" value="Homodimeric domain of signal transducing histidine kinase"/>
    <property type="match status" value="1"/>
</dbReference>
<keyword evidence="5" id="KW-0547">Nucleotide-binding</keyword>
<evidence type="ECO:0000256" key="6">
    <source>
        <dbReference type="ARBA" id="ARBA00022777"/>
    </source>
</evidence>
<dbReference type="Pfam" id="PF08448">
    <property type="entry name" value="PAS_4"/>
    <property type="match status" value="1"/>
</dbReference>
<proteinExistence type="predicted"/>
<dbReference type="EC" id="2.7.13.3" evidence="2"/>
<dbReference type="PANTHER" id="PTHR43065">
    <property type="entry name" value="SENSOR HISTIDINE KINASE"/>
    <property type="match status" value="1"/>
</dbReference>
<dbReference type="Proteomes" id="UP000285961">
    <property type="component" value="Unassembled WGS sequence"/>
</dbReference>
<dbReference type="SMART" id="SM00387">
    <property type="entry name" value="HATPase_c"/>
    <property type="match status" value="1"/>
</dbReference>
<dbReference type="InterPro" id="IPR005467">
    <property type="entry name" value="His_kinase_dom"/>
</dbReference>
<dbReference type="GO" id="GO:0005524">
    <property type="term" value="F:ATP binding"/>
    <property type="evidence" value="ECO:0007669"/>
    <property type="project" value="UniProtKB-KW"/>
</dbReference>
<evidence type="ECO:0000256" key="5">
    <source>
        <dbReference type="ARBA" id="ARBA00022741"/>
    </source>
</evidence>
<protein>
    <recommendedName>
        <fullName evidence="2">histidine kinase</fullName>
        <ecNumber evidence="2">2.7.13.3</ecNumber>
    </recommendedName>
</protein>
<gene>
    <name evidence="10" type="ORF">C4532_10045</name>
</gene>
<evidence type="ECO:0000313" key="10">
    <source>
        <dbReference type="EMBL" id="RJP70001.1"/>
    </source>
</evidence>
<sequence length="605" mass="67815">MIPRQEADLDEWIRGELFNAMPTGIAVVDRNFTVIRANKAFEQMFGAWENRKCYAMYRTRSSICPHCKGGEAFTDGVPRVNQEVEYDKNGRLMCHIDHVIPVLGRGRDIPFLVQIIADIPEVEQIRAEHQLMFDQVPCHITILDREMRIVKCNKKLRETFGDLAGRYCFEAFKGLDRQCSKCTARQTFGDGQTHTDHHVWNIGEGKTIRENIHSLVTTVPFQKIEGKVNLVMELAVDISQELRLQDELEQAYITMQAFIASSKDGIFTLDESGDVGIFNRAARELFQVPDNREVSYELLASMLPSGFLDQVSESCGHVYLPEAGIWTFQGETIPVRLVGTRLSAGEHPIGMAFLAEDLREVKQLERGKLEAERLAAVGQTVAGLAHAIKNLITGLQGGLYLLSTGLDKGKIERIHEGRELLDRNIKRVSASVKAFLSFAKGREIRLRMTDPVEVAAEVIAMYSPKAKECGIKLVHERFREIAPAPIDHDAMHECLTNLVGNAIDACLTSEDKNNHHVWVRSFEKEQVITYEVVDDGCGMDDEVKKSVFTVFFTTKGLIGTGLGLLTTRRIVQEHGGKIEMESTLGKGSTFRISLPRAGLLSRVDD</sequence>
<dbReference type="Pfam" id="PF02518">
    <property type="entry name" value="HATPase_c"/>
    <property type="match status" value="1"/>
</dbReference>
<keyword evidence="3" id="KW-0597">Phosphoprotein</keyword>
<dbReference type="PANTHER" id="PTHR43065:SF10">
    <property type="entry name" value="PEROXIDE STRESS-ACTIVATED HISTIDINE KINASE MAK3"/>
    <property type="match status" value="1"/>
</dbReference>
<evidence type="ECO:0000259" key="9">
    <source>
        <dbReference type="PROSITE" id="PS50109"/>
    </source>
</evidence>
<feature type="domain" description="Histidine kinase" evidence="9">
    <location>
        <begin position="383"/>
        <end position="598"/>
    </location>
</feature>
<dbReference type="InterPro" id="IPR013656">
    <property type="entry name" value="PAS_4"/>
</dbReference>
<accession>A0A419EXY3</accession>
<dbReference type="PRINTS" id="PR00344">
    <property type="entry name" value="BCTRLSENSOR"/>
</dbReference>
<dbReference type="Gene3D" id="3.30.565.10">
    <property type="entry name" value="Histidine kinase-like ATPase, C-terminal domain"/>
    <property type="match status" value="1"/>
</dbReference>
<evidence type="ECO:0000256" key="3">
    <source>
        <dbReference type="ARBA" id="ARBA00022553"/>
    </source>
</evidence>
<dbReference type="SUPFAM" id="SSF55874">
    <property type="entry name" value="ATPase domain of HSP90 chaperone/DNA topoisomerase II/histidine kinase"/>
    <property type="match status" value="1"/>
</dbReference>
<organism evidence="10 11">
    <name type="scientific">Candidatus Abyssobacteria bacterium SURF_17</name>
    <dbReference type="NCBI Taxonomy" id="2093361"/>
    <lineage>
        <taxon>Bacteria</taxon>
        <taxon>Pseudomonadati</taxon>
        <taxon>Candidatus Hydrogenedentota</taxon>
        <taxon>Candidatus Abyssobacteria</taxon>
    </lineage>
</organism>
<dbReference type="InterPro" id="IPR035965">
    <property type="entry name" value="PAS-like_dom_sf"/>
</dbReference>
<dbReference type="GO" id="GO:0000155">
    <property type="term" value="F:phosphorelay sensor kinase activity"/>
    <property type="evidence" value="ECO:0007669"/>
    <property type="project" value="InterPro"/>
</dbReference>
<dbReference type="InterPro" id="IPR036097">
    <property type="entry name" value="HisK_dim/P_sf"/>
</dbReference>
<evidence type="ECO:0000256" key="4">
    <source>
        <dbReference type="ARBA" id="ARBA00022679"/>
    </source>
</evidence>
<name>A0A419EXY3_9BACT</name>
<evidence type="ECO:0000256" key="7">
    <source>
        <dbReference type="ARBA" id="ARBA00022840"/>
    </source>
</evidence>
<evidence type="ECO:0000313" key="11">
    <source>
        <dbReference type="Proteomes" id="UP000285961"/>
    </source>
</evidence>
<dbReference type="SMART" id="SM00091">
    <property type="entry name" value="PAS"/>
    <property type="match status" value="3"/>
</dbReference>
<reference evidence="10 11" key="1">
    <citation type="journal article" date="2017" name="ISME J.">
        <title>Energy and carbon metabolisms in a deep terrestrial subsurface fluid microbial community.</title>
        <authorList>
            <person name="Momper L."/>
            <person name="Jungbluth S.P."/>
            <person name="Lee M.D."/>
            <person name="Amend J.P."/>
        </authorList>
    </citation>
    <scope>NUCLEOTIDE SEQUENCE [LARGE SCALE GENOMIC DNA]</scope>
    <source>
        <strain evidence="10">SURF_17</strain>
    </source>
</reference>
<dbReference type="InterPro" id="IPR036890">
    <property type="entry name" value="HATPase_C_sf"/>
</dbReference>
<keyword evidence="4" id="KW-0808">Transferase</keyword>